<gene>
    <name evidence="2" type="ORF">DXC51_25130</name>
</gene>
<evidence type="ECO:0000313" key="2">
    <source>
        <dbReference type="EMBL" id="RGE56204.1"/>
    </source>
</evidence>
<feature type="transmembrane region" description="Helical" evidence="1">
    <location>
        <begin position="40"/>
        <end position="61"/>
    </location>
</feature>
<dbReference type="Proteomes" id="UP000260812">
    <property type="component" value="Unassembled WGS sequence"/>
</dbReference>
<dbReference type="RefSeq" id="WP_069424002.1">
    <property type="nucleotide sequence ID" value="NZ_QVLV01000028.1"/>
</dbReference>
<accession>A0A3E3HWJ1</accession>
<dbReference type="EMBL" id="QVLV01000028">
    <property type="protein sequence ID" value="RGE56204.1"/>
    <property type="molecule type" value="Genomic_DNA"/>
</dbReference>
<reference evidence="2" key="1">
    <citation type="submission" date="2018-08" db="EMBL/GenBank/DDBJ databases">
        <title>A genome reference for cultivated species of the human gut microbiota.</title>
        <authorList>
            <person name="Zou Y."/>
            <person name="Xue W."/>
            <person name="Luo G."/>
        </authorList>
    </citation>
    <scope>NUCLEOTIDE SEQUENCE [LARGE SCALE GENOMIC DNA]</scope>
    <source>
        <strain evidence="2">TF05-5AC</strain>
    </source>
</reference>
<evidence type="ECO:0000313" key="3">
    <source>
        <dbReference type="Proteomes" id="UP000260812"/>
    </source>
</evidence>
<keyword evidence="1" id="KW-1133">Transmembrane helix</keyword>
<comment type="caution">
    <text evidence="2">The sequence shown here is derived from an EMBL/GenBank/DDBJ whole genome shotgun (WGS) entry which is preliminary data.</text>
</comment>
<sequence>MSKSENNHDNSDFQMLKEEVSESEYQNAQYEAEKKKHMSYWVMIIAPFIMILVIFIFYYCFYR</sequence>
<keyword evidence="1" id="KW-0472">Membrane</keyword>
<name>A0A3E3HWJ1_9FIRM</name>
<protein>
    <submittedName>
        <fullName evidence="2">Uncharacterized protein</fullName>
    </submittedName>
</protein>
<dbReference type="GeneID" id="97990048"/>
<organism evidence="2 3">
    <name type="scientific">Eisenbergiella massiliensis</name>
    <dbReference type="NCBI Taxonomy" id="1720294"/>
    <lineage>
        <taxon>Bacteria</taxon>
        <taxon>Bacillati</taxon>
        <taxon>Bacillota</taxon>
        <taxon>Clostridia</taxon>
        <taxon>Lachnospirales</taxon>
        <taxon>Lachnospiraceae</taxon>
        <taxon>Eisenbergiella</taxon>
    </lineage>
</organism>
<proteinExistence type="predicted"/>
<evidence type="ECO:0000256" key="1">
    <source>
        <dbReference type="SAM" id="Phobius"/>
    </source>
</evidence>
<keyword evidence="3" id="KW-1185">Reference proteome</keyword>
<dbReference type="AlphaFoldDB" id="A0A3E3HWJ1"/>
<keyword evidence="1" id="KW-0812">Transmembrane</keyword>